<name>A0A918LUD0_9ACTN</name>
<comment type="caution">
    <text evidence="1">The sequence shown here is derived from an EMBL/GenBank/DDBJ whole genome shotgun (WGS) entry which is preliminary data.</text>
</comment>
<proteinExistence type="predicted"/>
<gene>
    <name evidence="1" type="ORF">GCM10014713_51000</name>
</gene>
<dbReference type="EMBL" id="BMQQ01000023">
    <property type="protein sequence ID" value="GGT50740.1"/>
    <property type="molecule type" value="Genomic_DNA"/>
</dbReference>
<organism evidence="1 2">
    <name type="scientific">Streptomyces purpureus</name>
    <dbReference type="NCBI Taxonomy" id="1951"/>
    <lineage>
        <taxon>Bacteria</taxon>
        <taxon>Bacillati</taxon>
        <taxon>Actinomycetota</taxon>
        <taxon>Actinomycetes</taxon>
        <taxon>Kitasatosporales</taxon>
        <taxon>Streptomycetaceae</taxon>
        <taxon>Streptomyces</taxon>
    </lineage>
</organism>
<dbReference type="AlphaFoldDB" id="A0A918LUD0"/>
<protein>
    <submittedName>
        <fullName evidence="1">Uncharacterized protein</fullName>
    </submittedName>
</protein>
<reference evidence="1" key="1">
    <citation type="journal article" date="2014" name="Int. J. Syst. Evol. Microbiol.">
        <title>Complete genome sequence of Corynebacterium casei LMG S-19264T (=DSM 44701T), isolated from a smear-ripened cheese.</title>
        <authorList>
            <consortium name="US DOE Joint Genome Institute (JGI-PGF)"/>
            <person name="Walter F."/>
            <person name="Albersmeier A."/>
            <person name="Kalinowski J."/>
            <person name="Ruckert C."/>
        </authorList>
    </citation>
    <scope>NUCLEOTIDE SEQUENCE</scope>
    <source>
        <strain evidence="1">JCM 3172</strain>
    </source>
</reference>
<keyword evidence="2" id="KW-1185">Reference proteome</keyword>
<reference evidence="1" key="2">
    <citation type="submission" date="2020-09" db="EMBL/GenBank/DDBJ databases">
        <authorList>
            <person name="Sun Q."/>
            <person name="Ohkuma M."/>
        </authorList>
    </citation>
    <scope>NUCLEOTIDE SEQUENCE</scope>
    <source>
        <strain evidence="1">JCM 3172</strain>
    </source>
</reference>
<dbReference type="Proteomes" id="UP000619486">
    <property type="component" value="Unassembled WGS sequence"/>
</dbReference>
<accession>A0A918LUD0</accession>
<evidence type="ECO:0000313" key="1">
    <source>
        <dbReference type="EMBL" id="GGT50740.1"/>
    </source>
</evidence>
<sequence>MVSLLPRSPCFYRFRGEIHPHVPGRVPHGIASHRIASHRIGHIVGTRRPARM</sequence>
<evidence type="ECO:0000313" key="2">
    <source>
        <dbReference type="Proteomes" id="UP000619486"/>
    </source>
</evidence>